<organism evidence="10 11">
    <name type="scientific">Shewanella benthica KT99</name>
    <dbReference type="NCBI Taxonomy" id="314608"/>
    <lineage>
        <taxon>Bacteria</taxon>
        <taxon>Pseudomonadati</taxon>
        <taxon>Pseudomonadota</taxon>
        <taxon>Gammaproteobacteria</taxon>
        <taxon>Alteromonadales</taxon>
        <taxon>Shewanellaceae</taxon>
        <taxon>Shewanella</taxon>
    </lineage>
</organism>
<dbReference type="Gene3D" id="3.40.1010.10">
    <property type="entry name" value="Cobalt-precorrin-4 Transmethylase, Domain 1"/>
    <property type="match status" value="1"/>
</dbReference>
<dbReference type="EMBL" id="ABIC01000048">
    <property type="protein sequence ID" value="EDP99198.1"/>
    <property type="molecule type" value="Genomic_DNA"/>
</dbReference>
<dbReference type="NCBIfam" id="TIGR01469">
    <property type="entry name" value="cobA_cysG_Cterm"/>
    <property type="match status" value="1"/>
</dbReference>
<evidence type="ECO:0000259" key="9">
    <source>
        <dbReference type="Pfam" id="PF00590"/>
    </source>
</evidence>
<evidence type="ECO:0000256" key="6">
    <source>
        <dbReference type="ARBA" id="ARBA00023244"/>
    </source>
</evidence>
<dbReference type="GO" id="GO:0032259">
    <property type="term" value="P:methylation"/>
    <property type="evidence" value="ECO:0007669"/>
    <property type="project" value="UniProtKB-KW"/>
</dbReference>
<proteinExistence type="inferred from homology"/>
<dbReference type="AlphaFoldDB" id="A9DHF1"/>
<dbReference type="PANTHER" id="PTHR45790">
    <property type="entry name" value="SIROHEME SYNTHASE-RELATED"/>
    <property type="match status" value="1"/>
</dbReference>
<dbReference type="Pfam" id="PF00590">
    <property type="entry name" value="TP_methylase"/>
    <property type="match status" value="1"/>
</dbReference>
<evidence type="ECO:0000256" key="2">
    <source>
        <dbReference type="ARBA" id="ARBA00012162"/>
    </source>
</evidence>
<feature type="domain" description="Tetrapyrrole methylase" evidence="9">
    <location>
        <begin position="26"/>
        <end position="237"/>
    </location>
</feature>
<sequence>MESADIIELKHSHNVNLGDISPSHRVAIVGAGCGDVELLTLKAARLISSADALIYDSLVSEDILDLASNECEMHFAGKRCGMPSAKQDDINRLLLACAKRGLKVVRLKGGDPNVFGRGCEEAIFLAKQGIASQFVPGVTAALGCAASAGIPLTHRGVARSVTLVTGTVIDDSCQTGVGWQALLTAQSTLVFYMGKEQAAHIAHGLLTAGASIKLPMVFISSGARVEQKLSFATLGTMAEVANQLQVSGPTLMIVGEVVSVGQELAELINQVEYSNTDVVASDKSMSESAEVLLPIQA</sequence>
<dbReference type="InterPro" id="IPR000878">
    <property type="entry name" value="4pyrrol_Mease"/>
</dbReference>
<evidence type="ECO:0000313" key="11">
    <source>
        <dbReference type="Proteomes" id="UP000005839"/>
    </source>
</evidence>
<evidence type="ECO:0000256" key="7">
    <source>
        <dbReference type="ARBA" id="ARBA00025705"/>
    </source>
</evidence>
<keyword evidence="11" id="KW-1185">Reference proteome</keyword>
<keyword evidence="4" id="KW-0808">Transferase</keyword>
<keyword evidence="5" id="KW-0949">S-adenosyl-L-methionine</keyword>
<gene>
    <name evidence="10" type="ORF">KT99_10703</name>
</gene>
<dbReference type="GO" id="GO:0004851">
    <property type="term" value="F:uroporphyrin-III C-methyltransferase activity"/>
    <property type="evidence" value="ECO:0007669"/>
    <property type="project" value="UniProtKB-EC"/>
</dbReference>
<keyword evidence="3 10" id="KW-0489">Methyltransferase</keyword>
<name>A9DHF1_9GAMM</name>
<comment type="pathway">
    <text evidence="8">Cofactor biosynthesis; adenosylcobalamin biosynthesis; precorrin-2 from uroporphyrinogen III: step 1/1.</text>
</comment>
<dbReference type="SUPFAM" id="SSF53790">
    <property type="entry name" value="Tetrapyrrole methylase"/>
    <property type="match status" value="1"/>
</dbReference>
<dbReference type="RefSeq" id="WP_005502377.1">
    <property type="nucleotide sequence ID" value="NZ_ABIC01000048.1"/>
</dbReference>
<dbReference type="InterPro" id="IPR014777">
    <property type="entry name" value="4pyrrole_Mease_sub1"/>
</dbReference>
<keyword evidence="6" id="KW-0627">Porphyrin biosynthesis</keyword>
<comment type="caution">
    <text evidence="10">The sequence shown here is derived from an EMBL/GenBank/DDBJ whole genome shotgun (WGS) entry which is preliminary data.</text>
</comment>
<evidence type="ECO:0000256" key="5">
    <source>
        <dbReference type="ARBA" id="ARBA00022691"/>
    </source>
</evidence>
<evidence type="ECO:0000313" key="10">
    <source>
        <dbReference type="EMBL" id="EDP99198.1"/>
    </source>
</evidence>
<dbReference type="UniPathway" id="UPA00262">
    <property type="reaction ID" value="UER00211"/>
</dbReference>
<reference evidence="10 11" key="1">
    <citation type="submission" date="2007-10" db="EMBL/GenBank/DDBJ databases">
        <authorList>
            <person name="Yayanos A."/>
            <person name="Ferriera S."/>
            <person name="Johnson J."/>
            <person name="Kravitz S."/>
            <person name="Halpern A."/>
            <person name="Remington K."/>
            <person name="Beeson K."/>
            <person name="Tran B."/>
            <person name="Rogers Y.-H."/>
            <person name="Friedman R."/>
            <person name="Venter J.C."/>
        </authorList>
    </citation>
    <scope>NUCLEOTIDE SEQUENCE [LARGE SCALE GENOMIC DNA]</scope>
    <source>
        <strain evidence="10 11">KT99</strain>
    </source>
</reference>
<dbReference type="InterPro" id="IPR050161">
    <property type="entry name" value="Siro_Cobalamin_biosynth"/>
</dbReference>
<accession>A9DHF1</accession>
<dbReference type="STRING" id="314608.KT99_10703"/>
<comment type="similarity">
    <text evidence="1">Belongs to the precorrin methyltransferase family.</text>
</comment>
<dbReference type="PANTHER" id="PTHR45790:SF3">
    <property type="entry name" value="S-ADENOSYL-L-METHIONINE-DEPENDENT UROPORPHYRINOGEN III METHYLTRANSFERASE, CHLOROPLASTIC"/>
    <property type="match status" value="1"/>
</dbReference>
<dbReference type="NCBIfam" id="NF004790">
    <property type="entry name" value="PRK06136.1"/>
    <property type="match status" value="1"/>
</dbReference>
<dbReference type="Gene3D" id="3.30.950.10">
    <property type="entry name" value="Methyltransferase, Cobalt-precorrin-4 Transmethylase, Domain 2"/>
    <property type="match status" value="1"/>
</dbReference>
<dbReference type="InterPro" id="IPR035996">
    <property type="entry name" value="4pyrrol_Methylase_sf"/>
</dbReference>
<comment type="pathway">
    <text evidence="7">Porphyrin-containing compound metabolism; siroheme biosynthesis; precorrin-2 from uroporphyrinogen III: step 1/1.</text>
</comment>
<dbReference type="InterPro" id="IPR006366">
    <property type="entry name" value="CobA/CysG_C"/>
</dbReference>
<dbReference type="InterPro" id="IPR014776">
    <property type="entry name" value="4pyrrole_Mease_sub2"/>
</dbReference>
<dbReference type="Proteomes" id="UP000005839">
    <property type="component" value="Unassembled WGS sequence"/>
</dbReference>
<evidence type="ECO:0000256" key="3">
    <source>
        <dbReference type="ARBA" id="ARBA00022603"/>
    </source>
</evidence>
<dbReference type="CDD" id="cd11642">
    <property type="entry name" value="SUMT"/>
    <property type="match status" value="1"/>
</dbReference>
<protein>
    <recommendedName>
        <fullName evidence="2">uroporphyrinogen-III C-methyltransferase</fullName>
        <ecNumber evidence="2">2.1.1.107</ecNumber>
    </recommendedName>
</protein>
<evidence type="ECO:0000256" key="4">
    <source>
        <dbReference type="ARBA" id="ARBA00022679"/>
    </source>
</evidence>
<dbReference type="GO" id="GO:0019354">
    <property type="term" value="P:siroheme biosynthetic process"/>
    <property type="evidence" value="ECO:0007669"/>
    <property type="project" value="UniProtKB-UniPathway"/>
</dbReference>
<evidence type="ECO:0000256" key="1">
    <source>
        <dbReference type="ARBA" id="ARBA00005879"/>
    </source>
</evidence>
<dbReference type="FunFam" id="3.40.1010.10:FF:000001">
    <property type="entry name" value="Siroheme synthase"/>
    <property type="match status" value="1"/>
</dbReference>
<dbReference type="EC" id="2.1.1.107" evidence="2"/>
<evidence type="ECO:0000256" key="8">
    <source>
        <dbReference type="ARBA" id="ARBA00060548"/>
    </source>
</evidence>